<evidence type="ECO:0000313" key="7">
    <source>
        <dbReference type="Proteomes" id="UP000046122"/>
    </source>
</evidence>
<evidence type="ECO:0000256" key="3">
    <source>
        <dbReference type="ARBA" id="ARBA00022989"/>
    </source>
</evidence>
<feature type="transmembrane region" description="Helical" evidence="5">
    <location>
        <begin position="73"/>
        <end position="92"/>
    </location>
</feature>
<evidence type="ECO:0000256" key="4">
    <source>
        <dbReference type="ARBA" id="ARBA00023136"/>
    </source>
</evidence>
<dbReference type="GO" id="GO:0016020">
    <property type="term" value="C:membrane"/>
    <property type="evidence" value="ECO:0007669"/>
    <property type="project" value="UniProtKB-SubCell"/>
</dbReference>
<organism evidence="6 7">
    <name type="scientific">Mesorhizobium plurifarium</name>
    <dbReference type="NCBI Taxonomy" id="69974"/>
    <lineage>
        <taxon>Bacteria</taxon>
        <taxon>Pseudomonadati</taxon>
        <taxon>Pseudomonadota</taxon>
        <taxon>Alphaproteobacteria</taxon>
        <taxon>Hyphomicrobiales</taxon>
        <taxon>Phyllobacteriaceae</taxon>
        <taxon>Mesorhizobium</taxon>
    </lineage>
</organism>
<sequence length="125" mass="13134">MFENSQNEILVAARLLLGGAFVFAGLRNIQNRKLVASLMAARGVPQATLALWLGIVLQVVAGALVIAGIWTTAAAAALILFLIVATPMFHNFWDHQGPDRASRINGVVSNVALAGGFLALIAQSV</sequence>
<keyword evidence="4 5" id="KW-0472">Membrane</keyword>
<dbReference type="AlphaFoldDB" id="A0A090G940"/>
<keyword evidence="2 5" id="KW-0812">Transmembrane</keyword>
<dbReference type="Pfam" id="PF07681">
    <property type="entry name" value="DoxX"/>
    <property type="match status" value="1"/>
</dbReference>
<name>A0A090G940_MESPL</name>
<dbReference type="Proteomes" id="UP000046122">
    <property type="component" value="Unassembled WGS sequence"/>
</dbReference>
<keyword evidence="3 5" id="KW-1133">Transmembrane helix</keyword>
<feature type="transmembrane region" description="Helical" evidence="5">
    <location>
        <begin position="104"/>
        <end position="122"/>
    </location>
</feature>
<protein>
    <submittedName>
        <fullName evidence="6">DoxX family protein</fullName>
    </submittedName>
</protein>
<proteinExistence type="predicted"/>
<gene>
    <name evidence="6" type="ORF">MPL3365_30756</name>
</gene>
<evidence type="ECO:0000313" key="6">
    <source>
        <dbReference type="EMBL" id="CDX59615.1"/>
    </source>
</evidence>
<evidence type="ECO:0000256" key="5">
    <source>
        <dbReference type="SAM" id="Phobius"/>
    </source>
</evidence>
<dbReference type="EMBL" id="CCNE01000023">
    <property type="protein sequence ID" value="CDX59615.1"/>
    <property type="molecule type" value="Genomic_DNA"/>
</dbReference>
<feature type="transmembrane region" description="Helical" evidence="5">
    <location>
        <begin position="49"/>
        <end position="67"/>
    </location>
</feature>
<feature type="transmembrane region" description="Helical" evidence="5">
    <location>
        <begin position="12"/>
        <end position="29"/>
    </location>
</feature>
<dbReference type="InterPro" id="IPR032808">
    <property type="entry name" value="DoxX"/>
</dbReference>
<accession>A0A090G940</accession>
<evidence type="ECO:0000256" key="2">
    <source>
        <dbReference type="ARBA" id="ARBA00022692"/>
    </source>
</evidence>
<comment type="subcellular location">
    <subcellularLocation>
        <location evidence="1">Membrane</location>
        <topology evidence="1">Multi-pass membrane protein</topology>
    </subcellularLocation>
</comment>
<reference evidence="6 7" key="1">
    <citation type="submission" date="2014-08" db="EMBL/GenBank/DDBJ databases">
        <authorList>
            <person name="Moulin Lionel"/>
        </authorList>
    </citation>
    <scope>NUCLEOTIDE SEQUENCE [LARGE SCALE GENOMIC DNA]</scope>
</reference>
<evidence type="ECO:0000256" key="1">
    <source>
        <dbReference type="ARBA" id="ARBA00004141"/>
    </source>
</evidence>